<dbReference type="Gene3D" id="1.10.10.10">
    <property type="entry name" value="Winged helix-like DNA-binding domain superfamily/Winged helix DNA-binding domain"/>
    <property type="match status" value="1"/>
</dbReference>
<dbReference type="InterPro" id="IPR036388">
    <property type="entry name" value="WH-like_DNA-bd_sf"/>
</dbReference>
<dbReference type="SUPFAM" id="SSF46785">
    <property type="entry name" value="Winged helix' DNA-binding domain"/>
    <property type="match status" value="1"/>
</dbReference>
<protein>
    <submittedName>
        <fullName evidence="5">BlaI/MecI/CopY family transcriptional regulator</fullName>
    </submittedName>
</protein>
<organism evidence="5 6">
    <name type="scientific">Kribbella sancticallisti</name>
    <dbReference type="NCBI Taxonomy" id="460087"/>
    <lineage>
        <taxon>Bacteria</taxon>
        <taxon>Bacillati</taxon>
        <taxon>Actinomycetota</taxon>
        <taxon>Actinomycetes</taxon>
        <taxon>Propionibacteriales</taxon>
        <taxon>Kribbellaceae</taxon>
        <taxon>Kribbella</taxon>
    </lineage>
</organism>
<reference evidence="6" key="1">
    <citation type="journal article" date="2019" name="Int. J. Syst. Evol. Microbiol.">
        <title>The Global Catalogue of Microorganisms (GCM) 10K type strain sequencing project: providing services to taxonomists for standard genome sequencing and annotation.</title>
        <authorList>
            <consortium name="The Broad Institute Genomics Platform"/>
            <consortium name="The Broad Institute Genome Sequencing Center for Infectious Disease"/>
            <person name="Wu L."/>
            <person name="Ma J."/>
        </authorList>
    </citation>
    <scope>NUCLEOTIDE SEQUENCE [LARGE SCALE GENOMIC DNA]</scope>
    <source>
        <strain evidence="6">JCM 14969</strain>
    </source>
</reference>
<evidence type="ECO:0000313" key="6">
    <source>
        <dbReference type="Proteomes" id="UP001500393"/>
    </source>
</evidence>
<dbReference type="InterPro" id="IPR005650">
    <property type="entry name" value="BlaI_family"/>
</dbReference>
<keyword evidence="3" id="KW-0238">DNA-binding</keyword>
<dbReference type="EMBL" id="BAAAOS010000020">
    <property type="protein sequence ID" value="GAA1580905.1"/>
    <property type="molecule type" value="Genomic_DNA"/>
</dbReference>
<keyword evidence="6" id="KW-1185">Reference proteome</keyword>
<comment type="caution">
    <text evidence="5">The sequence shown here is derived from an EMBL/GenBank/DDBJ whole genome shotgun (WGS) entry which is preliminary data.</text>
</comment>
<proteinExistence type="inferred from homology"/>
<evidence type="ECO:0000256" key="4">
    <source>
        <dbReference type="ARBA" id="ARBA00023163"/>
    </source>
</evidence>
<accession>A0ABP4PJR3</accession>
<dbReference type="Proteomes" id="UP001500393">
    <property type="component" value="Unassembled WGS sequence"/>
</dbReference>
<keyword evidence="2" id="KW-0805">Transcription regulation</keyword>
<dbReference type="Pfam" id="PF03965">
    <property type="entry name" value="Penicillinase_R"/>
    <property type="match status" value="1"/>
</dbReference>
<comment type="similarity">
    <text evidence="1">Belongs to the BlaI transcriptional regulatory family.</text>
</comment>
<evidence type="ECO:0000256" key="3">
    <source>
        <dbReference type="ARBA" id="ARBA00023125"/>
    </source>
</evidence>
<keyword evidence="4" id="KW-0804">Transcription</keyword>
<dbReference type="RefSeq" id="WP_344215706.1">
    <property type="nucleotide sequence ID" value="NZ_BAAAOS010000020.1"/>
</dbReference>
<evidence type="ECO:0000256" key="1">
    <source>
        <dbReference type="ARBA" id="ARBA00011046"/>
    </source>
</evidence>
<dbReference type="InterPro" id="IPR036390">
    <property type="entry name" value="WH_DNA-bd_sf"/>
</dbReference>
<evidence type="ECO:0000313" key="5">
    <source>
        <dbReference type="EMBL" id="GAA1580905.1"/>
    </source>
</evidence>
<evidence type="ECO:0000256" key="2">
    <source>
        <dbReference type="ARBA" id="ARBA00023015"/>
    </source>
</evidence>
<sequence length="127" mass="14275">MRGFGELESVIMDHLWNQDGPATVRMVLDGIRTPRPLAYTTVLTVMDNLHGKGFLAREREGRAHIYWPTRSRADYAAELMGEALADSGDPTAALLRFVEQMPANEVSRLRRMLRTTASSDQSSGRRQ</sequence>
<gene>
    <name evidence="5" type="ORF">GCM10009789_38470</name>
</gene>
<name>A0ABP4PJR3_9ACTN</name>
<dbReference type="Gene3D" id="6.10.140.850">
    <property type="match status" value="1"/>
</dbReference>